<evidence type="ECO:0000259" key="3">
    <source>
        <dbReference type="Pfam" id="PF26581"/>
    </source>
</evidence>
<keyword evidence="2" id="KW-0812">Transmembrane</keyword>
<keyword evidence="2" id="KW-1133">Transmembrane helix</keyword>
<dbReference type="Pfam" id="PF26581">
    <property type="entry name" value="WIT1_2_N"/>
    <property type="match status" value="1"/>
</dbReference>
<proteinExistence type="predicted"/>
<dbReference type="EMBL" id="JARAOO010000003">
    <property type="protein sequence ID" value="KAJ7974240.1"/>
    <property type="molecule type" value="Genomic_DNA"/>
</dbReference>
<feature type="coiled-coil region" evidence="1">
    <location>
        <begin position="144"/>
        <end position="171"/>
    </location>
</feature>
<dbReference type="KEGG" id="qsa:O6P43_004345"/>
<feature type="coiled-coil region" evidence="1">
    <location>
        <begin position="302"/>
        <end position="486"/>
    </location>
</feature>
<evidence type="ECO:0000313" key="4">
    <source>
        <dbReference type="EMBL" id="KAJ7974241.1"/>
    </source>
</evidence>
<dbReference type="PANTHER" id="PTHR35705">
    <property type="entry name" value="WPP DOMAIN-INTERACTING TAIL-ANCHORED PROTEIN 1"/>
    <property type="match status" value="1"/>
</dbReference>
<feature type="coiled-coil region" evidence="1">
    <location>
        <begin position="522"/>
        <end position="616"/>
    </location>
</feature>
<dbReference type="InterPro" id="IPR039976">
    <property type="entry name" value="WIT1/WIT2"/>
</dbReference>
<dbReference type="AlphaFoldDB" id="A0AAD7VFS1"/>
<keyword evidence="2" id="KW-0472">Membrane</keyword>
<keyword evidence="1" id="KW-0175">Coiled coil</keyword>
<evidence type="ECO:0000313" key="5">
    <source>
        <dbReference type="Proteomes" id="UP001163823"/>
    </source>
</evidence>
<keyword evidence="5" id="KW-1185">Reference proteome</keyword>
<accession>A0AAD7VFS1</accession>
<evidence type="ECO:0000256" key="2">
    <source>
        <dbReference type="SAM" id="Phobius"/>
    </source>
</evidence>
<organism evidence="4 5">
    <name type="scientific">Quillaja saponaria</name>
    <name type="common">Soap bark tree</name>
    <dbReference type="NCBI Taxonomy" id="32244"/>
    <lineage>
        <taxon>Eukaryota</taxon>
        <taxon>Viridiplantae</taxon>
        <taxon>Streptophyta</taxon>
        <taxon>Embryophyta</taxon>
        <taxon>Tracheophyta</taxon>
        <taxon>Spermatophyta</taxon>
        <taxon>Magnoliopsida</taxon>
        <taxon>eudicotyledons</taxon>
        <taxon>Gunneridae</taxon>
        <taxon>Pentapetalae</taxon>
        <taxon>rosids</taxon>
        <taxon>fabids</taxon>
        <taxon>Fabales</taxon>
        <taxon>Quillajaceae</taxon>
        <taxon>Quillaja</taxon>
    </lineage>
</organism>
<dbReference type="EMBL" id="JARAOO010000003">
    <property type="protein sequence ID" value="KAJ7974241.1"/>
    <property type="molecule type" value="Genomic_DNA"/>
</dbReference>
<reference evidence="4" key="1">
    <citation type="journal article" date="2023" name="Science">
        <title>Elucidation of the pathway for biosynthesis of saponin adjuvants from the soapbark tree.</title>
        <authorList>
            <person name="Reed J."/>
            <person name="Orme A."/>
            <person name="El-Demerdash A."/>
            <person name="Owen C."/>
            <person name="Martin L.B.B."/>
            <person name="Misra R.C."/>
            <person name="Kikuchi S."/>
            <person name="Rejzek M."/>
            <person name="Martin A.C."/>
            <person name="Harkess A."/>
            <person name="Leebens-Mack J."/>
            <person name="Louveau T."/>
            <person name="Stephenson M.J."/>
            <person name="Osbourn A."/>
        </authorList>
    </citation>
    <scope>NUCLEOTIDE SEQUENCE</scope>
    <source>
        <strain evidence="4">S10</strain>
    </source>
</reference>
<feature type="transmembrane region" description="Helical" evidence="2">
    <location>
        <begin position="675"/>
        <end position="694"/>
    </location>
</feature>
<protein>
    <submittedName>
        <fullName evidence="4">WPP domain-interacting tail-anchored protein 1-like</fullName>
    </submittedName>
</protein>
<sequence length="701" mass="79173">MDIDAVHDATASLGDVNFDLEENSIEVESLGGVSCSGELNGELGNAGEILARLELDLACLCEKIANLNILMMHVATCESEFEAFASEKDAMALDSVGKAMEYNLLSGILDSEVRELDKFMAILQTEITIAREIISSYNHLGDTFMIMEEKLDDSEQSLKQSQDQVSEISLQSAKFQRTWTHFIWEENWNGEDSVISMEYGQSSSNIYAKINMQTPEQQRNILRMLEKSLAKEMDLEKKFNESRLFEEDLKLSIFSVEEELVHMEEEATDIWERWFEADNAYEILMGISRDLLGRLQISHFNLNGLNLREHELRTKLESYLEQLKSKDAALQKLQRKTVEVNDSVLEQTNGLKSSLRDAENKLVIANSEVFTLREKVSSLEKQLQKFELQLLNAKASLDGTQEKHHNVLCSESETGNLISELKERVSEAESKADKVEANCKLLTEINMKLNEELTFLKDGGATTEKVDSLERQLRESDIQLQHAIASAEASQEKQIMLYSTISDMDNVIHDLKLKASKAVTWADDVEEKCIILSESNAELTEELVFLRSKLECLEGSLRQAEETKMASAKDICSRTRIITDLVMRLAIERERLHKQISSLAKENKILAVKLQEANKDSFVVTDDESRGRGCSAQETKEGVSEFSATSYELNTAQKNMSSLSNVGTVRRIDAGVLHFKHLFLAMLVLLVSAATYLLQHQKFPS</sequence>
<name>A0AAD7VFS1_QUISA</name>
<feature type="domain" description="WIT1/2 N-terminal helical bundle" evidence="3">
    <location>
        <begin position="44"/>
        <end position="180"/>
    </location>
</feature>
<dbReference type="Proteomes" id="UP001163823">
    <property type="component" value="Chromosome 3"/>
</dbReference>
<evidence type="ECO:0000256" key="1">
    <source>
        <dbReference type="SAM" id="Coils"/>
    </source>
</evidence>
<dbReference type="PANTHER" id="PTHR35705:SF1">
    <property type="entry name" value="WPP DOMAIN-INTERACTING TAIL-ANCHORED PROTEIN 1"/>
    <property type="match status" value="1"/>
</dbReference>
<dbReference type="InterPro" id="IPR058610">
    <property type="entry name" value="WIT1_2_N"/>
</dbReference>
<comment type="caution">
    <text evidence="4">The sequence shown here is derived from an EMBL/GenBank/DDBJ whole genome shotgun (WGS) entry which is preliminary data.</text>
</comment>
<dbReference type="SUPFAM" id="SSF57997">
    <property type="entry name" value="Tropomyosin"/>
    <property type="match status" value="1"/>
</dbReference>
<gene>
    <name evidence="4" type="ORF">O6P43_004345</name>
</gene>